<evidence type="ECO:0000256" key="1">
    <source>
        <dbReference type="ARBA" id="ARBA00022737"/>
    </source>
</evidence>
<gene>
    <name evidence="6" type="ORF">GTHE00462_LOCUS31176</name>
    <name evidence="7" type="ORF">GTHE00462_LOCUS31178</name>
</gene>
<evidence type="ECO:0000256" key="3">
    <source>
        <dbReference type="PROSITE-ProRule" id="PRU00023"/>
    </source>
</evidence>
<feature type="repeat" description="ANK" evidence="3">
    <location>
        <begin position="718"/>
        <end position="750"/>
    </location>
</feature>
<reference evidence="7" key="1">
    <citation type="submission" date="2021-01" db="EMBL/GenBank/DDBJ databases">
        <authorList>
            <person name="Corre E."/>
            <person name="Pelletier E."/>
            <person name="Niang G."/>
            <person name="Scheremetjew M."/>
            <person name="Finn R."/>
            <person name="Kale V."/>
            <person name="Holt S."/>
            <person name="Cochrane G."/>
            <person name="Meng A."/>
            <person name="Brown T."/>
            <person name="Cohen L."/>
        </authorList>
    </citation>
    <scope>NUCLEOTIDE SEQUENCE</scope>
    <source>
        <strain evidence="7">CCMP 2712</strain>
    </source>
</reference>
<evidence type="ECO:0000256" key="4">
    <source>
        <dbReference type="SAM" id="Coils"/>
    </source>
</evidence>
<feature type="repeat" description="ANK" evidence="3">
    <location>
        <begin position="751"/>
        <end position="783"/>
    </location>
</feature>
<dbReference type="EMBL" id="HBKN01039846">
    <property type="protein sequence ID" value="CAE2327647.1"/>
    <property type="molecule type" value="Transcribed_RNA"/>
</dbReference>
<proteinExistence type="predicted"/>
<dbReference type="SUPFAM" id="SSF48403">
    <property type="entry name" value="Ankyrin repeat"/>
    <property type="match status" value="1"/>
</dbReference>
<keyword evidence="4" id="KW-0175">Coiled coil</keyword>
<dbReference type="SMART" id="SM00248">
    <property type="entry name" value="ANK"/>
    <property type="match status" value="4"/>
</dbReference>
<organism evidence="7">
    <name type="scientific">Guillardia theta</name>
    <name type="common">Cryptophyte</name>
    <name type="synonym">Cryptomonas phi</name>
    <dbReference type="NCBI Taxonomy" id="55529"/>
    <lineage>
        <taxon>Eukaryota</taxon>
        <taxon>Cryptophyceae</taxon>
        <taxon>Pyrenomonadales</taxon>
        <taxon>Geminigeraceae</taxon>
        <taxon>Guillardia</taxon>
    </lineage>
</organism>
<dbReference type="Pfam" id="PF12796">
    <property type="entry name" value="Ank_2"/>
    <property type="match status" value="1"/>
</dbReference>
<dbReference type="PANTHER" id="PTHR24180:SF45">
    <property type="entry name" value="POLY [ADP-RIBOSE] POLYMERASE TANKYRASE"/>
    <property type="match status" value="1"/>
</dbReference>
<dbReference type="InterPro" id="IPR036770">
    <property type="entry name" value="Ankyrin_rpt-contain_sf"/>
</dbReference>
<keyword evidence="2 3" id="KW-0040">ANK repeat</keyword>
<dbReference type="Gene3D" id="1.25.40.20">
    <property type="entry name" value="Ankyrin repeat-containing domain"/>
    <property type="match status" value="1"/>
</dbReference>
<dbReference type="InterPro" id="IPR002110">
    <property type="entry name" value="Ankyrin_rpt"/>
</dbReference>
<accession>A0A6U6CG00</accession>
<keyword evidence="5" id="KW-0732">Signal</keyword>
<sequence>MLRKGTLLLFIVFSAYRRSNASQALVSESFPLRRSHLEAVQCSDTLTNNEGFMLEDDGEDQVHELTLLSYATEFANSTLNDRRGRRLEAGQVREAVKELSLLRDKTEQLEASLSDRLGHERALTRLCLKENDDPDSLLLPAGKVAEIAVNEIYGDHVANDGSVYDKKGGLKSVNNPAPIFVPLRNARTDILGNKLLLLLRTSKDLIQSCGDLLNDSSRLSIASQTYSLENADEIVQNIRDANVFSEEEAGDLNPCEARDIKTAFKGINGQRLGVGAMRGGEPDSEDSLLAALDTTTIPTAQHPQPYPDLPRIVLHKDKIRQSVFGTDPWEEPNFGIPQDDDDYNMDHYENSNKTKEDVWLLEGGDIPISDTDDDEPTPKFKQVMEQTCEGFNESLQAFCDRQGLDLKILNSARRRLEYIRNLTALKQGFENVPWHVKETWRRNKTARYEFERAIEVKHFRQDMFEIGYPEDGPMSKEEAARILDRRDQSEVYRYLIDEILPLALISPDPEQVFGLNETLRAIFSDKPRFGGLNPELVYPDDPDAWHNVLGQEELTGQTQHPLYPRNFFYPKGYWSCRIPNSHPLLPAVNSRTMRKVMEKARTMAVKVIEERKKKEADLKAMSERFDNITKDPEVLPDSEEARKLEILLRWNITRTSELNALVFAWIFAGSNFTESVEPPTEDDERLEVTIPLNPYWRENLTQLLRDGADINHHNPDIFDFTPMHVACSRGNLSVIEYVRELGADLEGRSENGGTPLHHSAFDGQTDVVGKLLELGAEVNALNSFSQTALHTACMCGHNETAAVLVEAGVDVNVRDSEGNLAIDLVEHQINRKPVFYEGLPPESSSKDHLFWLRDFLRSRQSDASAPMTDQ</sequence>
<feature type="signal peptide" evidence="5">
    <location>
        <begin position="1"/>
        <end position="21"/>
    </location>
</feature>
<keyword evidence="1" id="KW-0677">Repeat</keyword>
<dbReference type="Pfam" id="PF00023">
    <property type="entry name" value="Ank"/>
    <property type="match status" value="1"/>
</dbReference>
<evidence type="ECO:0000256" key="5">
    <source>
        <dbReference type="SAM" id="SignalP"/>
    </source>
</evidence>
<name>A0A6U6CG00_GUITH</name>
<evidence type="ECO:0000313" key="7">
    <source>
        <dbReference type="EMBL" id="CAE2327649.1"/>
    </source>
</evidence>
<evidence type="ECO:0000313" key="6">
    <source>
        <dbReference type="EMBL" id="CAE2327647.1"/>
    </source>
</evidence>
<dbReference type="PROSITE" id="PS50088">
    <property type="entry name" value="ANK_REPEAT"/>
    <property type="match status" value="3"/>
</dbReference>
<dbReference type="PROSITE" id="PS50297">
    <property type="entry name" value="ANK_REP_REGION"/>
    <property type="match status" value="3"/>
</dbReference>
<feature type="chain" id="PRO_5036192342" evidence="5">
    <location>
        <begin position="22"/>
        <end position="870"/>
    </location>
</feature>
<dbReference type="EMBL" id="HBKN01039848">
    <property type="protein sequence ID" value="CAE2327649.1"/>
    <property type="molecule type" value="Transcribed_RNA"/>
</dbReference>
<dbReference type="InterPro" id="IPR051637">
    <property type="entry name" value="Ank_repeat_dom-contain_49"/>
</dbReference>
<evidence type="ECO:0000256" key="2">
    <source>
        <dbReference type="ARBA" id="ARBA00023043"/>
    </source>
</evidence>
<protein>
    <submittedName>
        <fullName evidence="7">Uncharacterized protein</fullName>
    </submittedName>
</protein>
<dbReference type="AlphaFoldDB" id="A0A6U6CG00"/>
<dbReference type="PANTHER" id="PTHR24180">
    <property type="entry name" value="CYCLIN-DEPENDENT KINASE INHIBITOR 2C-RELATED"/>
    <property type="match status" value="1"/>
</dbReference>
<feature type="repeat" description="ANK" evidence="3">
    <location>
        <begin position="784"/>
        <end position="816"/>
    </location>
</feature>
<feature type="coiled-coil region" evidence="4">
    <location>
        <begin position="604"/>
        <end position="631"/>
    </location>
</feature>